<gene>
    <name evidence="2" type="ORF">Hamer_G023119</name>
</gene>
<keyword evidence="3" id="KW-1185">Reference proteome</keyword>
<accession>A0A8J5K0U9</accession>
<comment type="caution">
    <text evidence="2">The sequence shown here is derived from an EMBL/GenBank/DDBJ whole genome shotgun (WGS) entry which is preliminary data.</text>
</comment>
<organism evidence="2 3">
    <name type="scientific">Homarus americanus</name>
    <name type="common">American lobster</name>
    <dbReference type="NCBI Taxonomy" id="6706"/>
    <lineage>
        <taxon>Eukaryota</taxon>
        <taxon>Metazoa</taxon>
        <taxon>Ecdysozoa</taxon>
        <taxon>Arthropoda</taxon>
        <taxon>Crustacea</taxon>
        <taxon>Multicrustacea</taxon>
        <taxon>Malacostraca</taxon>
        <taxon>Eumalacostraca</taxon>
        <taxon>Eucarida</taxon>
        <taxon>Decapoda</taxon>
        <taxon>Pleocyemata</taxon>
        <taxon>Astacidea</taxon>
        <taxon>Nephropoidea</taxon>
        <taxon>Nephropidae</taxon>
        <taxon>Homarus</taxon>
    </lineage>
</organism>
<dbReference type="Proteomes" id="UP000747542">
    <property type="component" value="Unassembled WGS sequence"/>
</dbReference>
<evidence type="ECO:0000313" key="2">
    <source>
        <dbReference type="EMBL" id="KAG7168092.1"/>
    </source>
</evidence>
<evidence type="ECO:0000313" key="3">
    <source>
        <dbReference type="Proteomes" id="UP000747542"/>
    </source>
</evidence>
<dbReference type="AlphaFoldDB" id="A0A8J5K0U9"/>
<feature type="compositionally biased region" description="Basic and acidic residues" evidence="1">
    <location>
        <begin position="1"/>
        <end position="12"/>
    </location>
</feature>
<evidence type="ECO:0000256" key="1">
    <source>
        <dbReference type="SAM" id="MobiDB-lite"/>
    </source>
</evidence>
<feature type="region of interest" description="Disordered" evidence="1">
    <location>
        <begin position="1"/>
        <end position="23"/>
    </location>
</feature>
<dbReference type="EMBL" id="JAHLQT010020701">
    <property type="protein sequence ID" value="KAG7168092.1"/>
    <property type="molecule type" value="Genomic_DNA"/>
</dbReference>
<protein>
    <submittedName>
        <fullName evidence="2">Uncharacterized protein</fullName>
    </submittedName>
</protein>
<name>A0A8J5K0U9_HOMAM</name>
<reference evidence="2" key="1">
    <citation type="journal article" date="2021" name="Sci. Adv.">
        <title>The American lobster genome reveals insights on longevity, neural, and immune adaptations.</title>
        <authorList>
            <person name="Polinski J.M."/>
            <person name="Zimin A.V."/>
            <person name="Clark K.F."/>
            <person name="Kohn A.B."/>
            <person name="Sadowski N."/>
            <person name="Timp W."/>
            <person name="Ptitsyn A."/>
            <person name="Khanna P."/>
            <person name="Romanova D.Y."/>
            <person name="Williams P."/>
            <person name="Greenwood S.J."/>
            <person name="Moroz L.L."/>
            <person name="Walt D.R."/>
            <person name="Bodnar A.G."/>
        </authorList>
    </citation>
    <scope>NUCLEOTIDE SEQUENCE</scope>
    <source>
        <strain evidence="2">GMGI-L3</strain>
    </source>
</reference>
<sequence length="133" mass="15539">METSQQERKEDGVFTADENTRTPYRSQPFATKFKFQLYEPVQPSEHKDLPWVLICMHNIATPVWRSWNSLTTVDPLPIQKIGYMKNIKFPHAKLDVARHTMLQSQKVCGEKYINVAYDLAISKLPMRIQEEEA</sequence>
<proteinExistence type="predicted"/>